<feature type="domain" description="Syndetin C-terminal" evidence="5">
    <location>
        <begin position="499"/>
        <end position="733"/>
    </location>
</feature>
<accession>A0A2K5DZN5</accession>
<dbReference type="Pfam" id="PF10475">
    <property type="entry name" value="Vps54_N"/>
    <property type="match status" value="1"/>
</dbReference>
<dbReference type="GO" id="GO:0005829">
    <property type="term" value="C:cytosol"/>
    <property type="evidence" value="ECO:0007669"/>
    <property type="project" value="GOC"/>
</dbReference>
<dbReference type="PANTHER" id="PTHR13258">
    <property type="entry name" value="SYNDETIN"/>
    <property type="match status" value="1"/>
</dbReference>
<dbReference type="GO" id="GO:0015031">
    <property type="term" value="P:protein transport"/>
    <property type="evidence" value="ECO:0007669"/>
    <property type="project" value="UniProtKB-KW"/>
</dbReference>
<keyword evidence="2" id="KW-0653">Protein transport</keyword>
<protein>
    <submittedName>
        <fullName evidence="7">VPS50 subunit of EARP/GARPII complex</fullName>
    </submittedName>
</protein>
<dbReference type="AlphaFoldDB" id="A0A2K5DZN5"/>
<evidence type="ECO:0000259" key="5">
    <source>
        <dbReference type="Pfam" id="PF10474"/>
    </source>
</evidence>
<dbReference type="Proteomes" id="UP000233020">
    <property type="component" value="Unplaced"/>
</dbReference>
<proteinExistence type="predicted"/>
<gene>
    <name evidence="7" type="primary">VPS50</name>
</gene>
<reference evidence="7" key="2">
    <citation type="submission" date="2025-09" db="UniProtKB">
        <authorList>
            <consortium name="Ensembl"/>
        </authorList>
    </citation>
    <scope>IDENTIFICATION</scope>
</reference>
<evidence type="ECO:0000256" key="3">
    <source>
        <dbReference type="ARBA" id="ARBA00023054"/>
    </source>
</evidence>
<keyword evidence="1" id="KW-0813">Transport</keyword>
<feature type="domain" description="Vacuolar protein sorting-associated protein 54 N-terminal" evidence="6">
    <location>
        <begin position="44"/>
        <end position="335"/>
    </location>
</feature>
<dbReference type="InterPro" id="IPR040047">
    <property type="entry name" value="VPS50"/>
</dbReference>
<evidence type="ECO:0000313" key="7">
    <source>
        <dbReference type="Ensembl" id="ENSANAP00000026387.1"/>
    </source>
</evidence>
<keyword evidence="3 4" id="KW-0175">Coiled coil</keyword>
<dbReference type="GeneTree" id="ENSGT00390000003442"/>
<dbReference type="GO" id="GO:0000149">
    <property type="term" value="F:SNARE binding"/>
    <property type="evidence" value="ECO:0007669"/>
    <property type="project" value="TreeGrafter"/>
</dbReference>
<dbReference type="Ensembl" id="ENSANAT00000044312.1">
    <property type="protein sequence ID" value="ENSANAP00000026387.1"/>
    <property type="gene ID" value="ENSANAG00000030711.1"/>
</dbReference>
<feature type="coiled-coil region" evidence="4">
    <location>
        <begin position="206"/>
        <end position="233"/>
    </location>
</feature>
<dbReference type="Pfam" id="PF10474">
    <property type="entry name" value="Syndetin_C"/>
    <property type="match status" value="1"/>
</dbReference>
<evidence type="ECO:0000259" key="6">
    <source>
        <dbReference type="Pfam" id="PF10475"/>
    </source>
</evidence>
<dbReference type="InterPro" id="IPR019515">
    <property type="entry name" value="VPS54_N"/>
</dbReference>
<dbReference type="InterPro" id="IPR019514">
    <property type="entry name" value="Syndetin_C"/>
</dbReference>
<evidence type="ECO:0000256" key="2">
    <source>
        <dbReference type="ARBA" id="ARBA00022927"/>
    </source>
</evidence>
<organism evidence="7 8">
    <name type="scientific">Aotus nancymaae</name>
    <name type="common">Ma's night monkey</name>
    <dbReference type="NCBI Taxonomy" id="37293"/>
    <lineage>
        <taxon>Eukaryota</taxon>
        <taxon>Metazoa</taxon>
        <taxon>Chordata</taxon>
        <taxon>Craniata</taxon>
        <taxon>Vertebrata</taxon>
        <taxon>Euteleostomi</taxon>
        <taxon>Mammalia</taxon>
        <taxon>Eutheria</taxon>
        <taxon>Euarchontoglires</taxon>
        <taxon>Primates</taxon>
        <taxon>Haplorrhini</taxon>
        <taxon>Platyrrhini</taxon>
        <taxon>Aotidae</taxon>
        <taxon>Aotus</taxon>
    </lineage>
</organism>
<dbReference type="GO" id="GO:0042147">
    <property type="term" value="P:retrograde transport, endosome to Golgi"/>
    <property type="evidence" value="ECO:0007669"/>
    <property type="project" value="InterPro"/>
</dbReference>
<dbReference type="PANTHER" id="PTHR13258:SF0">
    <property type="entry name" value="SYNDETIN"/>
    <property type="match status" value="1"/>
</dbReference>
<evidence type="ECO:0000313" key="8">
    <source>
        <dbReference type="Proteomes" id="UP000233020"/>
    </source>
</evidence>
<keyword evidence="8" id="KW-1185">Reference proteome</keyword>
<dbReference type="GO" id="GO:0032456">
    <property type="term" value="P:endocytic recycling"/>
    <property type="evidence" value="ECO:0007669"/>
    <property type="project" value="InterPro"/>
</dbReference>
<dbReference type="GO" id="GO:1990745">
    <property type="term" value="C:EARP complex"/>
    <property type="evidence" value="ECO:0007669"/>
    <property type="project" value="InterPro"/>
</dbReference>
<reference evidence="7" key="1">
    <citation type="submission" date="2025-08" db="UniProtKB">
        <authorList>
            <consortium name="Ensembl"/>
        </authorList>
    </citation>
    <scope>IDENTIFICATION</scope>
</reference>
<name>A0A2K5DZN5_AOTNA</name>
<sequence>KGLKSPQESLSDLGAIESLRVPGKEEFRELREQPSDPQAEQELINSIEQVYFSADSFDIVKYELEKLPPVLNLQELEEYRDKLKQQQAAVSKKVADLILEKQPAYVKELERVTSLQTGLQLAAVICTNGRRHLNIAKEGFTQASLGLLANQRKRQLLIGLLKSLRTIKTLQRTDVRLSEMLEEEDYPGAIQLCLECQKAASTFKHYSCISELNSKLQDTLEQIEEQLDVALSKICKNFDINHYTKVQQAYRLLGKTQTAMDQLHMHFTQAIHNTVFQVVLGYVELCAGNTDTKFQKLQYKDLCTHVTPDSYIPCLADLCKALWEVMLSYYRTMEWHEKHDNEDTASASEGSNMIGTEETNFDQTLKSRKKSDYSLNKVNAPILTNTTLNVIRLVGKYMQMMNILKPIAFDVIHFMSQLFDYYLYAIYTFFGRNDSLESTGLGLSSSRLRTTLNRIQESLIDLEVSADPTATLTAAEERKEKVPSPHLSHLVVLTSGDTLYGLAERVVATESLVFLAEQFEFLQPHLDAVMPAVKKPFLQQFYSQTVSTASELRKPIYWIVAGKAIDYEQMLLLMANVKWDVKEIMSQHNIYVDALLKEFEQFNRRLNEVSKRVRIPLPVSNILWEHCIRLANRTIVEGYANVKKCSNEGRALMQLDFQQFLMKLEKLTDIRPIPDKEFVETYIKAYYLTENDMERWIKEHREYSTKQLTNLVNVCLGSHINKKARQKLLAAIDDIDRPKR</sequence>
<evidence type="ECO:0000256" key="4">
    <source>
        <dbReference type="SAM" id="Coils"/>
    </source>
</evidence>
<evidence type="ECO:0000256" key="1">
    <source>
        <dbReference type="ARBA" id="ARBA00022448"/>
    </source>
</evidence>